<dbReference type="EMBL" id="VSSQ01048733">
    <property type="protein sequence ID" value="MPN02782.1"/>
    <property type="molecule type" value="Genomic_DNA"/>
</dbReference>
<name>A0A645END9_9ZZZZ</name>
<gene>
    <name evidence="1" type="ORF">SDC9_149998</name>
</gene>
<protein>
    <submittedName>
        <fullName evidence="1">Uncharacterized protein</fullName>
    </submittedName>
</protein>
<evidence type="ECO:0000313" key="1">
    <source>
        <dbReference type="EMBL" id="MPN02782.1"/>
    </source>
</evidence>
<proteinExistence type="predicted"/>
<organism evidence="1">
    <name type="scientific">bioreactor metagenome</name>
    <dbReference type="NCBI Taxonomy" id="1076179"/>
    <lineage>
        <taxon>unclassified sequences</taxon>
        <taxon>metagenomes</taxon>
        <taxon>ecological metagenomes</taxon>
    </lineage>
</organism>
<accession>A0A645END9</accession>
<reference evidence="1" key="1">
    <citation type="submission" date="2019-08" db="EMBL/GenBank/DDBJ databases">
        <authorList>
            <person name="Kucharzyk K."/>
            <person name="Murdoch R.W."/>
            <person name="Higgins S."/>
            <person name="Loffler F."/>
        </authorList>
    </citation>
    <scope>NUCLEOTIDE SEQUENCE</scope>
</reference>
<comment type="caution">
    <text evidence="1">The sequence shown here is derived from an EMBL/GenBank/DDBJ whole genome shotgun (WGS) entry which is preliminary data.</text>
</comment>
<dbReference type="AlphaFoldDB" id="A0A645END9"/>
<sequence length="138" mass="15764">MLLKHVDRVPSVLDRNHAHAEALQHARHRKNVANVIVHQQYFPPLQQMMMQVLQDLSLSLRELGNIPVQPESRFIEQPLGRPDIADHRPATDLPRLQTGSLGIRGGVNYDWNRGTGRLVVQFLKQIGGKGLRDFFIEH</sequence>